<gene>
    <name evidence="3" type="ORF">H2200_007599</name>
</gene>
<sequence length="551" mass="59606">MNNNYYINNTYHIFQGQPQPQPQPQDAHPVQQQPQYINPVMLHQFPIANGDGAHPLAWQPLTPAQQQIRRYQVEILQLRQQLQKMTRENAGVRDVNRKVVEVYRLAVGYYNKLRERLAAAERAVQAGGIHVQLPDPRPKVAPVVITVDDSDDEADVQVLAQATAPTTLKRPAPLETPAESSSVSASAPAVKRPRREYAWLERTNTSVPYWALNQATGRVDKKVEDERRQSAIARCAEEKERLDRKAAENPAQAAEEAARKAATKERRKAAARARKSGAPAPAPSPAPAAALSRERSPAYVAPKASTLVVTLEKEASPAPSSAPELATSSVAVPEGPASNEDDWSAGEEEPVTYGELVIVDHNEGDTTAPLPKGNAASTPAESSKEDSAEDSDGEMDSEYELLFGLSDEEVKKAAAAEKAMAKSVAAKTKGRRAPAKKASKSPAPKKAAKTPAAAPKHKGAGIRKSQPKRRAPAKKAPVEVQVAEKDDEAVAPAPEKEADGLEDLFEDREDVVEAPALDNQAGAYAAPESQWANSYGYVWRAESDGEISEEE</sequence>
<feature type="compositionally biased region" description="Acidic residues" evidence="2">
    <location>
        <begin position="387"/>
        <end position="399"/>
    </location>
</feature>
<feature type="compositionally biased region" description="Basic residues" evidence="2">
    <location>
        <begin position="265"/>
        <end position="275"/>
    </location>
</feature>
<evidence type="ECO:0000256" key="1">
    <source>
        <dbReference type="SAM" id="Coils"/>
    </source>
</evidence>
<protein>
    <submittedName>
        <fullName evidence="3">Uncharacterized protein</fullName>
    </submittedName>
</protein>
<feature type="compositionally biased region" description="Low complexity" evidence="2">
    <location>
        <begin position="177"/>
        <end position="190"/>
    </location>
</feature>
<evidence type="ECO:0000256" key="2">
    <source>
        <dbReference type="SAM" id="MobiDB-lite"/>
    </source>
</evidence>
<dbReference type="EMBL" id="JAPDRK010000011">
    <property type="protein sequence ID" value="KAJ9607521.1"/>
    <property type="molecule type" value="Genomic_DNA"/>
</dbReference>
<keyword evidence="4" id="KW-1185">Reference proteome</keyword>
<feature type="region of interest" description="Disordered" evidence="2">
    <location>
        <begin position="238"/>
        <end position="401"/>
    </location>
</feature>
<name>A0AA38X660_9EURO</name>
<feature type="coiled-coil region" evidence="1">
    <location>
        <begin position="68"/>
        <end position="95"/>
    </location>
</feature>
<feature type="compositionally biased region" description="Basic residues" evidence="2">
    <location>
        <begin position="455"/>
        <end position="473"/>
    </location>
</feature>
<feature type="region of interest" description="Disordered" evidence="2">
    <location>
        <begin position="163"/>
        <end position="192"/>
    </location>
</feature>
<keyword evidence="1" id="KW-0175">Coiled coil</keyword>
<dbReference type="AlphaFoldDB" id="A0AA38X660"/>
<accession>A0AA38X660</accession>
<feature type="compositionally biased region" description="Basic residues" evidence="2">
    <location>
        <begin position="428"/>
        <end position="439"/>
    </location>
</feature>
<feature type="region of interest" description="Disordered" evidence="2">
    <location>
        <begin position="420"/>
        <end position="495"/>
    </location>
</feature>
<reference evidence="3" key="1">
    <citation type="submission" date="2022-10" db="EMBL/GenBank/DDBJ databases">
        <title>Culturing micro-colonial fungi from biological soil crusts in the Mojave desert and describing Neophaeococcomyces mojavensis, and introducing the new genera and species Taxawa tesnikishii.</title>
        <authorList>
            <person name="Kurbessoian T."/>
            <person name="Stajich J.E."/>
        </authorList>
    </citation>
    <scope>NUCLEOTIDE SEQUENCE</scope>
    <source>
        <strain evidence="3">TK_41</strain>
    </source>
</reference>
<comment type="caution">
    <text evidence="3">The sequence shown here is derived from an EMBL/GenBank/DDBJ whole genome shotgun (WGS) entry which is preliminary data.</text>
</comment>
<feature type="compositionally biased region" description="Acidic residues" evidence="2">
    <location>
        <begin position="339"/>
        <end position="350"/>
    </location>
</feature>
<proteinExistence type="predicted"/>
<dbReference type="Proteomes" id="UP001172673">
    <property type="component" value="Unassembled WGS sequence"/>
</dbReference>
<feature type="compositionally biased region" description="Low complexity" evidence="2">
    <location>
        <begin position="440"/>
        <end position="454"/>
    </location>
</feature>
<organism evidence="3 4">
    <name type="scientific">Cladophialophora chaetospira</name>
    <dbReference type="NCBI Taxonomy" id="386627"/>
    <lineage>
        <taxon>Eukaryota</taxon>
        <taxon>Fungi</taxon>
        <taxon>Dikarya</taxon>
        <taxon>Ascomycota</taxon>
        <taxon>Pezizomycotina</taxon>
        <taxon>Eurotiomycetes</taxon>
        <taxon>Chaetothyriomycetidae</taxon>
        <taxon>Chaetothyriales</taxon>
        <taxon>Herpotrichiellaceae</taxon>
        <taxon>Cladophialophora</taxon>
    </lineage>
</organism>
<feature type="compositionally biased region" description="Basic and acidic residues" evidence="2">
    <location>
        <begin position="238"/>
        <end position="247"/>
    </location>
</feature>
<evidence type="ECO:0000313" key="4">
    <source>
        <dbReference type="Proteomes" id="UP001172673"/>
    </source>
</evidence>
<evidence type="ECO:0000313" key="3">
    <source>
        <dbReference type="EMBL" id="KAJ9607521.1"/>
    </source>
</evidence>